<dbReference type="OrthoDB" id="8945590at2759"/>
<dbReference type="KEGG" id="tng:GSTEN00003525G001"/>
<accession>Q4TC02</accession>
<gene>
    <name evidence="2" type="ORF">GSTENG00003525001</name>
</gene>
<evidence type="ECO:0000313" key="2">
    <source>
        <dbReference type="EMBL" id="CAF89580.1"/>
    </source>
</evidence>
<protein>
    <submittedName>
        <fullName evidence="2">(spotted green pufferfish) hypothetical protein</fullName>
    </submittedName>
</protein>
<feature type="domain" description="ZP-domain containing protein Ig-like" evidence="1">
    <location>
        <begin position="267"/>
        <end position="345"/>
    </location>
</feature>
<dbReference type="EMBL" id="CAAE01007065">
    <property type="protein sequence ID" value="CAF89580.1"/>
    <property type="molecule type" value="Genomic_DNA"/>
</dbReference>
<organism evidence="2">
    <name type="scientific">Tetraodon nigroviridis</name>
    <name type="common">Spotted green pufferfish</name>
    <name type="synonym">Chelonodon nigroviridis</name>
    <dbReference type="NCBI Taxonomy" id="99883"/>
    <lineage>
        <taxon>Eukaryota</taxon>
        <taxon>Metazoa</taxon>
        <taxon>Chordata</taxon>
        <taxon>Craniata</taxon>
        <taxon>Vertebrata</taxon>
        <taxon>Euteleostomi</taxon>
        <taxon>Actinopterygii</taxon>
        <taxon>Neopterygii</taxon>
        <taxon>Teleostei</taxon>
        <taxon>Neoteleostei</taxon>
        <taxon>Acanthomorphata</taxon>
        <taxon>Eupercaria</taxon>
        <taxon>Tetraodontiformes</taxon>
        <taxon>Tetradontoidea</taxon>
        <taxon>Tetraodontidae</taxon>
        <taxon>Tetraodon</taxon>
    </lineage>
</organism>
<proteinExistence type="predicted"/>
<dbReference type="PANTHER" id="PTHR47130:SF6">
    <property type="entry name" value="EGG ENVELOPE GLYCOPROTEIN-LIKE PRECURSOR"/>
    <property type="match status" value="1"/>
</dbReference>
<comment type="caution">
    <text evidence="2">The sequence shown here is derived from an EMBL/GenBank/DDBJ whole genome shotgun (WGS) entry which is preliminary data.</text>
</comment>
<dbReference type="InterPro" id="IPR058876">
    <property type="entry name" value="Ig-like_ZP"/>
</dbReference>
<reference evidence="2" key="1">
    <citation type="journal article" date="2004" name="Nature">
        <title>Genome duplication in the teleost fish Tetraodon nigroviridis reveals the early vertebrate proto-karyotype.</title>
        <authorList>
            <person name="Jaillon O."/>
            <person name="Aury J.-M."/>
            <person name="Brunet F."/>
            <person name="Petit J.-L."/>
            <person name="Stange-Thomann N."/>
            <person name="Mauceli E."/>
            <person name="Bouneau L."/>
            <person name="Fischer C."/>
            <person name="Ozouf-Costaz C."/>
            <person name="Bernot A."/>
            <person name="Nicaud S."/>
            <person name="Jaffe D."/>
            <person name="Fisher S."/>
            <person name="Lutfalla G."/>
            <person name="Dossat C."/>
            <person name="Segurens B."/>
            <person name="Dasilva C."/>
            <person name="Salanoubat M."/>
            <person name="Levy M."/>
            <person name="Boudet N."/>
            <person name="Castellano S."/>
            <person name="Anthouard V."/>
            <person name="Jubin C."/>
            <person name="Castelli V."/>
            <person name="Katinka M."/>
            <person name="Vacherie B."/>
            <person name="Biemont C."/>
            <person name="Skalli Z."/>
            <person name="Cattolico L."/>
            <person name="Poulain J."/>
            <person name="De Berardinis V."/>
            <person name="Cruaud C."/>
            <person name="Duprat S."/>
            <person name="Brottier P."/>
            <person name="Coutanceau J.-P."/>
            <person name="Gouzy J."/>
            <person name="Parra G."/>
            <person name="Lardier G."/>
            <person name="Chapple C."/>
            <person name="McKernan K.J."/>
            <person name="McEwan P."/>
            <person name="Bosak S."/>
            <person name="Kellis M."/>
            <person name="Volff J.-N."/>
            <person name="Guigo R."/>
            <person name="Zody M.C."/>
            <person name="Mesirov J."/>
            <person name="Lindblad-Toh K."/>
            <person name="Birren B."/>
            <person name="Nusbaum C."/>
            <person name="Kahn D."/>
            <person name="Robinson-Rechavi M."/>
            <person name="Laudet V."/>
            <person name="Schachter V."/>
            <person name="Quetier F."/>
            <person name="Saurin W."/>
            <person name="Scarpelli C."/>
            <person name="Wincker P."/>
            <person name="Lander E.S."/>
            <person name="Weissenbach J."/>
            <person name="Roest Crollius H."/>
        </authorList>
    </citation>
    <scope>NUCLEOTIDE SEQUENCE [LARGE SCALE GENOMIC DNA]</scope>
</reference>
<reference evidence="2" key="2">
    <citation type="submission" date="2004-02" db="EMBL/GenBank/DDBJ databases">
        <authorList>
            <consortium name="Genoscope"/>
            <consortium name="Whitehead Institute Centre for Genome Research"/>
        </authorList>
    </citation>
    <scope>NUCLEOTIDE SEQUENCE</scope>
</reference>
<dbReference type="AlphaFoldDB" id="Q4TC02"/>
<evidence type="ECO:0000259" key="1">
    <source>
        <dbReference type="Pfam" id="PF26562"/>
    </source>
</evidence>
<dbReference type="Pfam" id="PF26562">
    <property type="entry name" value="Ig-like"/>
    <property type="match status" value="1"/>
</dbReference>
<name>Q4TC02_TETNG</name>
<dbReference type="PANTHER" id="PTHR47130">
    <property type="entry name" value="SI:DKEY-19B23.11-RELATED"/>
    <property type="match status" value="1"/>
</dbReference>
<sequence>MATQSKSSLFKAWEVTCEANYMEVRLDAPGGFFFFHWLMVFHSQVSIKSDVTCTSQMYKDDWNSLKTAHSSTTSDWQVMFQQGEQKHSPMTLSQAAKQGYAFFLTSGRLVFRTPYGQPHSLNTEVNGVPVEVVYVTMYSRQSWVVLMIDLVAACSMDEGSPDGDHMVWRTLDPLYPSLSIVDVSVGLNGQLLEQPAAEKRGYTVQKHDSRLQISVPFDADGRYRKSFVNGSLFDFYVFHVYSEQILLSQDQVETRLRLHRTMTAVVQRPLLTENRTILEEEVFTAYLGKLPEDVVLAAVTLNGEEYTLPLANTSSHTITKVTYADNTQGYTLRVPFEHPVVGKKVNHSPSRTSRS</sequence>